<proteinExistence type="predicted"/>
<organism evidence="1">
    <name type="scientific">Grammatophora oceanica</name>
    <dbReference type="NCBI Taxonomy" id="210454"/>
    <lineage>
        <taxon>Eukaryota</taxon>
        <taxon>Sar</taxon>
        <taxon>Stramenopiles</taxon>
        <taxon>Ochrophyta</taxon>
        <taxon>Bacillariophyta</taxon>
        <taxon>Fragilariophyceae</taxon>
        <taxon>Fragilariophycidae</taxon>
        <taxon>Rhabdonematales</taxon>
        <taxon>Grammatophoraceae</taxon>
        <taxon>Grammatophora</taxon>
    </lineage>
</organism>
<dbReference type="AlphaFoldDB" id="A0A7S1YJN7"/>
<dbReference type="EMBL" id="HBGK01044779">
    <property type="protein sequence ID" value="CAD9304499.1"/>
    <property type="molecule type" value="Transcribed_RNA"/>
</dbReference>
<accession>A0A7S1YJN7</accession>
<gene>
    <name evidence="1" type="ORF">GOCE00092_LOCUS23539</name>
</gene>
<protein>
    <submittedName>
        <fullName evidence="1">Uncharacterized protein</fullName>
    </submittedName>
</protein>
<sequence>MPTPPTVHESDDLTAVTFVRKGIPDKVADYILNSTEAKEKTLVDLLRDAQGNAGDDHDSFFAVDFDTSSGITTTTSLKTHEGQVFISLTALRKHSVDDFRKAYNLPDNNIELEVHFQKKKASATKPAIARVF</sequence>
<reference evidence="1" key="1">
    <citation type="submission" date="2021-01" db="EMBL/GenBank/DDBJ databases">
        <authorList>
            <person name="Corre E."/>
            <person name="Pelletier E."/>
            <person name="Niang G."/>
            <person name="Scheremetjew M."/>
            <person name="Finn R."/>
            <person name="Kale V."/>
            <person name="Holt S."/>
            <person name="Cochrane G."/>
            <person name="Meng A."/>
            <person name="Brown T."/>
            <person name="Cohen L."/>
        </authorList>
    </citation>
    <scope>NUCLEOTIDE SEQUENCE</scope>
    <source>
        <strain evidence="1">CCMP 410</strain>
    </source>
</reference>
<name>A0A7S1YJN7_9STRA</name>
<evidence type="ECO:0000313" key="1">
    <source>
        <dbReference type="EMBL" id="CAD9304499.1"/>
    </source>
</evidence>